<keyword evidence="4" id="KW-1185">Reference proteome</keyword>
<dbReference type="PROSITE" id="PS50222">
    <property type="entry name" value="EF_HAND_2"/>
    <property type="match status" value="1"/>
</dbReference>
<evidence type="ECO:0000259" key="2">
    <source>
        <dbReference type="PROSITE" id="PS50222"/>
    </source>
</evidence>
<reference evidence="3" key="1">
    <citation type="journal article" date="2019" name="bioRxiv">
        <title>The Genome of the Zebra Mussel, Dreissena polymorpha: A Resource for Invasive Species Research.</title>
        <authorList>
            <person name="McCartney M.A."/>
            <person name="Auch B."/>
            <person name="Kono T."/>
            <person name="Mallez S."/>
            <person name="Zhang Y."/>
            <person name="Obille A."/>
            <person name="Becker A."/>
            <person name="Abrahante J.E."/>
            <person name="Garbe J."/>
            <person name="Badalamenti J.P."/>
            <person name="Herman A."/>
            <person name="Mangelson H."/>
            <person name="Liachko I."/>
            <person name="Sullivan S."/>
            <person name="Sone E.D."/>
            <person name="Koren S."/>
            <person name="Silverstein K.A.T."/>
            <person name="Beckman K.B."/>
            <person name="Gohl D.M."/>
        </authorList>
    </citation>
    <scope>NUCLEOTIDE SEQUENCE</scope>
    <source>
        <strain evidence="3">Duluth1</strain>
        <tissue evidence="3">Whole animal</tissue>
    </source>
</reference>
<sequence length="295" mass="33332">MTRSRTNVTSGQVKPAAGIAGRSVTAGHVKKEVTRNTAPGSKPEIKIPVSAREPEELELAPVATPIVPKSTPSHTTHTEKQPEVEDLEKPRDEEARSEPSQSSRPAATPNPLKGVELHKAMSEDEQQKLKQTFNKLDTDKDGHIMFSQLQTQLPKQFNQHQEKYIKQVYDITSSNTFFGVDEFMTMSYLTNVVTALRGEPQEAYTKLNFHHLNDVILNYVELFQSVDRSHRGKISLSSLQELLNAALHRDFKSEPHNWLKVVDSLELTEPGLISKIEFLAYIPYFELSRRRKSSS</sequence>
<dbReference type="InterPro" id="IPR002048">
    <property type="entry name" value="EF_hand_dom"/>
</dbReference>
<accession>A0A9D4N4N0</accession>
<organism evidence="3 4">
    <name type="scientific">Dreissena polymorpha</name>
    <name type="common">Zebra mussel</name>
    <name type="synonym">Mytilus polymorpha</name>
    <dbReference type="NCBI Taxonomy" id="45954"/>
    <lineage>
        <taxon>Eukaryota</taxon>
        <taxon>Metazoa</taxon>
        <taxon>Spiralia</taxon>
        <taxon>Lophotrochozoa</taxon>
        <taxon>Mollusca</taxon>
        <taxon>Bivalvia</taxon>
        <taxon>Autobranchia</taxon>
        <taxon>Heteroconchia</taxon>
        <taxon>Euheterodonta</taxon>
        <taxon>Imparidentia</taxon>
        <taxon>Neoheterodontei</taxon>
        <taxon>Myida</taxon>
        <taxon>Dreissenoidea</taxon>
        <taxon>Dreissenidae</taxon>
        <taxon>Dreissena</taxon>
    </lineage>
</organism>
<feature type="compositionally biased region" description="Basic and acidic residues" evidence="1">
    <location>
        <begin position="76"/>
        <end position="97"/>
    </location>
</feature>
<name>A0A9D4N4N0_DREPO</name>
<dbReference type="SUPFAM" id="SSF47473">
    <property type="entry name" value="EF-hand"/>
    <property type="match status" value="1"/>
</dbReference>
<evidence type="ECO:0000313" key="4">
    <source>
        <dbReference type="Proteomes" id="UP000828390"/>
    </source>
</evidence>
<dbReference type="AlphaFoldDB" id="A0A9D4N4N0"/>
<reference evidence="3" key="2">
    <citation type="submission" date="2020-11" db="EMBL/GenBank/DDBJ databases">
        <authorList>
            <person name="McCartney M.A."/>
            <person name="Auch B."/>
            <person name="Kono T."/>
            <person name="Mallez S."/>
            <person name="Becker A."/>
            <person name="Gohl D.M."/>
            <person name="Silverstein K.A.T."/>
            <person name="Koren S."/>
            <person name="Bechman K.B."/>
            <person name="Herman A."/>
            <person name="Abrahante J.E."/>
            <person name="Garbe J."/>
        </authorList>
    </citation>
    <scope>NUCLEOTIDE SEQUENCE</scope>
    <source>
        <strain evidence="3">Duluth1</strain>
        <tissue evidence="3">Whole animal</tissue>
    </source>
</reference>
<protein>
    <recommendedName>
        <fullName evidence="2">EF-hand domain-containing protein</fullName>
    </recommendedName>
</protein>
<feature type="compositionally biased region" description="Polar residues" evidence="1">
    <location>
        <begin position="1"/>
        <end position="12"/>
    </location>
</feature>
<dbReference type="GO" id="GO:0005509">
    <property type="term" value="F:calcium ion binding"/>
    <property type="evidence" value="ECO:0007669"/>
    <property type="project" value="InterPro"/>
</dbReference>
<dbReference type="Gene3D" id="1.10.238.10">
    <property type="entry name" value="EF-hand"/>
    <property type="match status" value="1"/>
</dbReference>
<proteinExistence type="predicted"/>
<evidence type="ECO:0000256" key="1">
    <source>
        <dbReference type="SAM" id="MobiDB-lite"/>
    </source>
</evidence>
<dbReference type="Proteomes" id="UP000828390">
    <property type="component" value="Unassembled WGS sequence"/>
</dbReference>
<comment type="caution">
    <text evidence="3">The sequence shown here is derived from an EMBL/GenBank/DDBJ whole genome shotgun (WGS) entry which is preliminary data.</text>
</comment>
<feature type="domain" description="EF-hand" evidence="2">
    <location>
        <begin position="124"/>
        <end position="159"/>
    </location>
</feature>
<dbReference type="EMBL" id="JAIWYP010000001">
    <property type="protein sequence ID" value="KAH3889010.1"/>
    <property type="molecule type" value="Genomic_DNA"/>
</dbReference>
<evidence type="ECO:0000313" key="3">
    <source>
        <dbReference type="EMBL" id="KAH3889010.1"/>
    </source>
</evidence>
<dbReference type="InterPro" id="IPR011992">
    <property type="entry name" value="EF-hand-dom_pair"/>
</dbReference>
<gene>
    <name evidence="3" type="ORF">DPMN_013056</name>
</gene>
<feature type="region of interest" description="Disordered" evidence="1">
    <location>
        <begin position="1"/>
        <end position="112"/>
    </location>
</feature>